<protein>
    <submittedName>
        <fullName evidence="4">Response regulator</fullName>
    </submittedName>
</protein>
<evidence type="ECO:0000313" key="5">
    <source>
        <dbReference type="Proteomes" id="UP001476583"/>
    </source>
</evidence>
<dbReference type="Proteomes" id="UP001476583">
    <property type="component" value="Chromosome"/>
</dbReference>
<dbReference type="InterPro" id="IPR001789">
    <property type="entry name" value="Sig_transdc_resp-reg_receiver"/>
</dbReference>
<reference evidence="4 5" key="1">
    <citation type="submission" date="2024-03" db="EMBL/GenBank/DDBJ databases">
        <title>Complete genome of BD2.</title>
        <authorList>
            <person name="Cao G."/>
        </authorList>
    </citation>
    <scope>NUCLEOTIDE SEQUENCE [LARGE SCALE GENOMIC DNA]</scope>
    <source>
        <strain evidence="4 5">BD2</strain>
    </source>
</reference>
<accession>A0ABZ2RQ53</accession>
<name>A0ABZ2RQ53_ECTME</name>
<dbReference type="InterPro" id="IPR011006">
    <property type="entry name" value="CheY-like_superfamily"/>
</dbReference>
<dbReference type="CDD" id="cd17546">
    <property type="entry name" value="REC_hyHK_CKI1_RcsC-like"/>
    <property type="match status" value="1"/>
</dbReference>
<keyword evidence="5" id="KW-1185">Reference proteome</keyword>
<dbReference type="PANTHER" id="PTHR44591:SF3">
    <property type="entry name" value="RESPONSE REGULATORY DOMAIN-CONTAINING PROTEIN"/>
    <property type="match status" value="1"/>
</dbReference>
<evidence type="ECO:0000259" key="3">
    <source>
        <dbReference type="PROSITE" id="PS50110"/>
    </source>
</evidence>
<dbReference type="Gene3D" id="3.40.50.2300">
    <property type="match status" value="1"/>
</dbReference>
<evidence type="ECO:0000256" key="2">
    <source>
        <dbReference type="PROSITE-ProRule" id="PRU00169"/>
    </source>
</evidence>
<evidence type="ECO:0000256" key="1">
    <source>
        <dbReference type="ARBA" id="ARBA00022553"/>
    </source>
</evidence>
<sequence>MSKNFLIVDDSMVSRMMTKSIISNLHPSWKIFEASNGEGAIETCRQQAIDLISMDLNMPGISGLDAATTILEENPNVKIVMLTANIQSAIQTKIQERGLTFLAKPITADKGPALLRALGH</sequence>
<dbReference type="SUPFAM" id="SSF52172">
    <property type="entry name" value="CheY-like"/>
    <property type="match status" value="1"/>
</dbReference>
<dbReference type="InterPro" id="IPR050595">
    <property type="entry name" value="Bact_response_regulator"/>
</dbReference>
<dbReference type="PROSITE" id="PS50110">
    <property type="entry name" value="RESPONSE_REGULATORY"/>
    <property type="match status" value="1"/>
</dbReference>
<keyword evidence="1 2" id="KW-0597">Phosphoprotein</keyword>
<feature type="modified residue" description="4-aspartylphosphate" evidence="2">
    <location>
        <position position="55"/>
    </location>
</feature>
<feature type="domain" description="Response regulatory" evidence="3">
    <location>
        <begin position="4"/>
        <end position="119"/>
    </location>
</feature>
<dbReference type="PANTHER" id="PTHR44591">
    <property type="entry name" value="STRESS RESPONSE REGULATOR PROTEIN 1"/>
    <property type="match status" value="1"/>
</dbReference>
<proteinExistence type="predicted"/>
<evidence type="ECO:0000313" key="4">
    <source>
        <dbReference type="EMBL" id="WXL26781.1"/>
    </source>
</evidence>
<organism evidence="4 5">
    <name type="scientific">Ectopseudomonas mendocina</name>
    <name type="common">Pseudomonas mendocina</name>
    <dbReference type="NCBI Taxonomy" id="300"/>
    <lineage>
        <taxon>Bacteria</taxon>
        <taxon>Pseudomonadati</taxon>
        <taxon>Pseudomonadota</taxon>
        <taxon>Gammaproteobacteria</taxon>
        <taxon>Pseudomonadales</taxon>
        <taxon>Pseudomonadaceae</taxon>
        <taxon>Ectopseudomonas</taxon>
    </lineage>
</organism>
<gene>
    <name evidence="4" type="ORF">WG219_04680</name>
</gene>
<dbReference type="SMART" id="SM00448">
    <property type="entry name" value="REC"/>
    <property type="match status" value="1"/>
</dbReference>
<dbReference type="EMBL" id="CP148074">
    <property type="protein sequence ID" value="WXL26781.1"/>
    <property type="molecule type" value="Genomic_DNA"/>
</dbReference>
<dbReference type="Pfam" id="PF00072">
    <property type="entry name" value="Response_reg"/>
    <property type="match status" value="1"/>
</dbReference>